<keyword evidence="2" id="KW-1185">Reference proteome</keyword>
<dbReference type="OrthoDB" id="68236at2157"/>
<dbReference type="Proteomes" id="UP000007360">
    <property type="component" value="Unassembled WGS sequence"/>
</dbReference>
<reference evidence="1 2" key="1">
    <citation type="journal article" date="2012" name="J. Bacteriol.">
        <title>Draft genome sequence of Methanobacterium formicicum DSM 3637, an archaebacterium isolated from the methane producer amoeba Pelomyxa palustris.</title>
        <authorList>
            <person name="Gutierrez G."/>
        </authorList>
    </citation>
    <scope>NUCLEOTIDE SEQUENCE [LARGE SCALE GENOMIC DNA]</scope>
    <source>
        <strain evidence="2">DSM 3637 / PP1</strain>
    </source>
</reference>
<comment type="caution">
    <text evidence="1">The sequence shown here is derived from an EMBL/GenBank/DDBJ whole genome shotgun (WGS) entry which is preliminary data.</text>
</comment>
<dbReference type="PATRIC" id="fig|1204725.3.peg.1783"/>
<dbReference type="EMBL" id="AMPO01000007">
    <property type="protein sequence ID" value="EKF85533.1"/>
    <property type="molecule type" value="Genomic_DNA"/>
</dbReference>
<name>K2QYZ7_METFP</name>
<dbReference type="AlphaFoldDB" id="K2QYZ7"/>
<evidence type="ECO:0000313" key="1">
    <source>
        <dbReference type="EMBL" id="EKF85533.1"/>
    </source>
</evidence>
<dbReference type="RefSeq" id="WP_004031140.1">
    <property type="nucleotide sequence ID" value="NZ_AMPO01000007.1"/>
</dbReference>
<gene>
    <name evidence="1" type="ORF">A994_08866</name>
</gene>
<protein>
    <submittedName>
        <fullName evidence="1">Uncharacterized protein</fullName>
    </submittedName>
</protein>
<organism evidence="1 2">
    <name type="scientific">Methanobacterium formicicum (strain DSM 3637 / PP1)</name>
    <dbReference type="NCBI Taxonomy" id="1204725"/>
    <lineage>
        <taxon>Archaea</taxon>
        <taxon>Methanobacteriati</taxon>
        <taxon>Methanobacteriota</taxon>
        <taxon>Methanomada group</taxon>
        <taxon>Methanobacteria</taxon>
        <taxon>Methanobacteriales</taxon>
        <taxon>Methanobacteriaceae</taxon>
        <taxon>Methanobacterium</taxon>
    </lineage>
</organism>
<proteinExistence type="predicted"/>
<sequence length="116" mass="13437">MAPTLITFKREIKGSQNEIKVPEEFIKDFHFTGDEHLMIMIRVIGTDSKKVKDFFNGSENETFFLETENTRESDFITETSGNFILSSMYLDEGPSLSVDINQEIPMVRTIMDFKKK</sequence>
<accession>K2QYZ7</accession>
<evidence type="ECO:0000313" key="2">
    <source>
        <dbReference type="Proteomes" id="UP000007360"/>
    </source>
</evidence>